<evidence type="ECO:0000256" key="1">
    <source>
        <dbReference type="ARBA" id="ARBA00023015"/>
    </source>
</evidence>
<dbReference type="Pfam" id="PF07022">
    <property type="entry name" value="Phage_CI_repr"/>
    <property type="match status" value="1"/>
</dbReference>
<evidence type="ECO:0000256" key="3">
    <source>
        <dbReference type="ARBA" id="ARBA00023163"/>
    </source>
</evidence>
<protein>
    <submittedName>
        <fullName evidence="6">Putative phage repressor</fullName>
    </submittedName>
</protein>
<dbReference type="Gene3D" id="1.10.260.40">
    <property type="entry name" value="lambda repressor-like DNA-binding domains"/>
    <property type="match status" value="1"/>
</dbReference>
<evidence type="ECO:0000259" key="4">
    <source>
        <dbReference type="Pfam" id="PF00717"/>
    </source>
</evidence>
<dbReference type="AlphaFoldDB" id="A0A348HDV4"/>
<dbReference type="CDD" id="cd00093">
    <property type="entry name" value="HTH_XRE"/>
    <property type="match status" value="1"/>
</dbReference>
<dbReference type="InterPro" id="IPR036286">
    <property type="entry name" value="LexA/Signal_pep-like_sf"/>
</dbReference>
<feature type="domain" description="Bacteriophage CI repressor N-terminal" evidence="5">
    <location>
        <begin position="9"/>
        <end position="71"/>
    </location>
</feature>
<dbReference type="STRING" id="1123510.GCA_000620025_01072"/>
<dbReference type="OrthoDB" id="9791537at2"/>
<dbReference type="Proteomes" id="UP000267342">
    <property type="component" value="Chromosome"/>
</dbReference>
<dbReference type="Pfam" id="PF00717">
    <property type="entry name" value="Peptidase_S24"/>
    <property type="match status" value="1"/>
</dbReference>
<dbReference type="PANTHER" id="PTHR40661:SF1">
    <property type="entry name" value="HTH CRO_C1-TYPE DOMAIN-CONTAINING PROTEIN"/>
    <property type="match status" value="1"/>
</dbReference>
<dbReference type="InterPro" id="IPR010744">
    <property type="entry name" value="Phage_CI_N"/>
</dbReference>
<proteinExistence type="predicted"/>
<gene>
    <name evidence="6" type="ORF">ZBT109_1039</name>
</gene>
<accession>A0A348HDV4</accession>
<evidence type="ECO:0000313" key="6">
    <source>
        <dbReference type="EMBL" id="BBG29806.1"/>
    </source>
</evidence>
<reference evidence="6 7" key="1">
    <citation type="submission" date="2018-09" db="EMBL/GenBank/DDBJ databases">
        <title>Zymobacter palmae IAM14233 (=T109) whole genome analysis.</title>
        <authorList>
            <person name="Yanase H."/>
        </authorList>
    </citation>
    <scope>NUCLEOTIDE SEQUENCE [LARGE SCALE GENOMIC DNA]</scope>
    <source>
        <strain evidence="6 7">IAM14233</strain>
    </source>
</reference>
<evidence type="ECO:0000313" key="7">
    <source>
        <dbReference type="Proteomes" id="UP000267342"/>
    </source>
</evidence>
<dbReference type="KEGG" id="zpl:ZBT109_1039"/>
<keyword evidence="2" id="KW-0238">DNA-binding</keyword>
<evidence type="ECO:0000256" key="2">
    <source>
        <dbReference type="ARBA" id="ARBA00023125"/>
    </source>
</evidence>
<keyword evidence="1" id="KW-0805">Transcription regulation</keyword>
<dbReference type="InterPro" id="IPR010982">
    <property type="entry name" value="Lambda_DNA-bd_dom_sf"/>
</dbReference>
<dbReference type="InterPro" id="IPR015927">
    <property type="entry name" value="Peptidase_S24_S26A/B/C"/>
</dbReference>
<dbReference type="PANTHER" id="PTHR40661">
    <property type="match status" value="1"/>
</dbReference>
<dbReference type="GO" id="GO:0003677">
    <property type="term" value="F:DNA binding"/>
    <property type="evidence" value="ECO:0007669"/>
    <property type="project" value="UniProtKB-KW"/>
</dbReference>
<dbReference type="Gene3D" id="2.10.109.10">
    <property type="entry name" value="Umud Fragment, subunit A"/>
    <property type="match status" value="1"/>
</dbReference>
<dbReference type="InterPro" id="IPR039418">
    <property type="entry name" value="LexA-like"/>
</dbReference>
<name>A0A348HDV4_9GAMM</name>
<dbReference type="SUPFAM" id="SSF51306">
    <property type="entry name" value="LexA/Signal peptidase"/>
    <property type="match status" value="1"/>
</dbReference>
<keyword evidence="7" id="KW-1185">Reference proteome</keyword>
<dbReference type="InterPro" id="IPR001387">
    <property type="entry name" value="Cro/C1-type_HTH"/>
</dbReference>
<dbReference type="CDD" id="cd06529">
    <property type="entry name" value="S24_LexA-like"/>
    <property type="match status" value="1"/>
</dbReference>
<organism evidence="6 7">
    <name type="scientific">Zymobacter palmae</name>
    <dbReference type="NCBI Taxonomy" id="33074"/>
    <lineage>
        <taxon>Bacteria</taxon>
        <taxon>Pseudomonadati</taxon>
        <taxon>Pseudomonadota</taxon>
        <taxon>Gammaproteobacteria</taxon>
        <taxon>Oceanospirillales</taxon>
        <taxon>Halomonadaceae</taxon>
        <taxon>Zymobacter group</taxon>
        <taxon>Zymobacter</taxon>
    </lineage>
</organism>
<keyword evidence="3" id="KW-0804">Transcription</keyword>
<evidence type="ECO:0000259" key="5">
    <source>
        <dbReference type="Pfam" id="PF07022"/>
    </source>
</evidence>
<dbReference type="RefSeq" id="WP_084261926.1">
    <property type="nucleotide sequence ID" value="NZ_AP018933.1"/>
</dbReference>
<sequence length="229" mass="25102">MSDSKYGAEVVERMKSVLELDSDTQLAKILGRAGSSVSNWRVRGNVPIDECIRFAQRYGVSLDWLILGNERPIEAEGSDAECSSIGTADSLPEGYTPIAMYDIEASAGAGHLPGAEAIECVMLFDTRQLEAEGLDPSQLMGARVRGDSMNNTLRNGDRVIIDRTHRTPDGVFLLRMGDELRIKRVQRVAGGALMLISDNPVYEREMLAPDDAANIEIIGRCCMRLGRID</sequence>
<feature type="domain" description="Peptidase S24/S26A/S26B/S26C" evidence="4">
    <location>
        <begin position="128"/>
        <end position="221"/>
    </location>
</feature>
<dbReference type="EMBL" id="AP018933">
    <property type="protein sequence ID" value="BBG29806.1"/>
    <property type="molecule type" value="Genomic_DNA"/>
</dbReference>
<dbReference type="GO" id="GO:0045892">
    <property type="term" value="P:negative regulation of DNA-templated transcription"/>
    <property type="evidence" value="ECO:0007669"/>
    <property type="project" value="InterPro"/>
</dbReference>